<proteinExistence type="predicted"/>
<protein>
    <submittedName>
        <fullName evidence="2">Putative Gcn5-related N-acetyltransferase</fullName>
        <ecNumber evidence="2">2.3.1.-</ecNumber>
    </submittedName>
</protein>
<reference evidence="3" key="1">
    <citation type="submission" date="2018-04" db="EMBL/GenBank/DDBJ databases">
        <authorList>
            <person name="Illikoud N."/>
        </authorList>
    </citation>
    <scope>NUCLEOTIDE SEQUENCE [LARGE SCALE GENOMIC DNA]</scope>
</reference>
<evidence type="ECO:0000313" key="2">
    <source>
        <dbReference type="EMBL" id="SPP29454.1"/>
    </source>
</evidence>
<keyword evidence="2" id="KW-0012">Acyltransferase</keyword>
<dbReference type="Proteomes" id="UP000270190">
    <property type="component" value="Unassembled WGS sequence"/>
</dbReference>
<gene>
    <name evidence="2" type="ORF">BTBSAS_50102</name>
</gene>
<accession>A0A2X0QLX7</accession>
<evidence type="ECO:0000259" key="1">
    <source>
        <dbReference type="PROSITE" id="PS51186"/>
    </source>
</evidence>
<dbReference type="InterPro" id="IPR016181">
    <property type="entry name" value="Acyl_CoA_acyltransferase"/>
</dbReference>
<feature type="domain" description="N-acetyltransferase" evidence="1">
    <location>
        <begin position="7"/>
        <end position="144"/>
    </location>
</feature>
<dbReference type="EMBL" id="OUNC01000045">
    <property type="protein sequence ID" value="SPP29454.1"/>
    <property type="molecule type" value="Genomic_DNA"/>
</dbReference>
<dbReference type="AlphaFoldDB" id="A0A2X0QLX7"/>
<dbReference type="Pfam" id="PF13673">
    <property type="entry name" value="Acetyltransf_10"/>
    <property type="match status" value="1"/>
</dbReference>
<dbReference type="InterPro" id="IPR000182">
    <property type="entry name" value="GNAT_dom"/>
</dbReference>
<dbReference type="EC" id="2.3.1.-" evidence="2"/>
<name>A0A2X0QLX7_BROTH</name>
<evidence type="ECO:0000313" key="3">
    <source>
        <dbReference type="Proteomes" id="UP000270190"/>
    </source>
</evidence>
<keyword evidence="2" id="KW-0808">Transferase</keyword>
<dbReference type="SUPFAM" id="SSF55729">
    <property type="entry name" value="Acyl-CoA N-acyltransferases (Nat)"/>
    <property type="match status" value="1"/>
</dbReference>
<dbReference type="Gene3D" id="3.40.630.30">
    <property type="match status" value="1"/>
</dbReference>
<sequence>MSEWQVKKLEEMTARELFAILYTRSEVFVVEQECVFQEPTIEDLTCLHVFKVDEKQDLVAYARIIDNEEYITFGRVITASKYRGTGEGQKLLTTVMAEINKRYPNRPVKIQAQAYLEKFYGSFGFKSVSDYYLEDDIKHIDMAK</sequence>
<dbReference type="GO" id="GO:0016747">
    <property type="term" value="F:acyltransferase activity, transferring groups other than amino-acyl groups"/>
    <property type="evidence" value="ECO:0007669"/>
    <property type="project" value="InterPro"/>
</dbReference>
<dbReference type="RefSeq" id="WP_069135026.1">
    <property type="nucleotide sequence ID" value="NZ_CBCPKC010000007.1"/>
</dbReference>
<dbReference type="PROSITE" id="PS51186">
    <property type="entry name" value="GNAT"/>
    <property type="match status" value="1"/>
</dbReference>
<organism evidence="2 3">
    <name type="scientific">Brochothrix thermosphacta</name>
    <name type="common">Microbacterium thermosphactum</name>
    <dbReference type="NCBI Taxonomy" id="2756"/>
    <lineage>
        <taxon>Bacteria</taxon>
        <taxon>Bacillati</taxon>
        <taxon>Bacillota</taxon>
        <taxon>Bacilli</taxon>
        <taxon>Bacillales</taxon>
        <taxon>Listeriaceae</taxon>
        <taxon>Brochothrix</taxon>
    </lineage>
</organism>